<organism evidence="2 3">
    <name type="scientific">Deinococcus koreensis</name>
    <dbReference type="NCBI Taxonomy" id="2054903"/>
    <lineage>
        <taxon>Bacteria</taxon>
        <taxon>Thermotogati</taxon>
        <taxon>Deinococcota</taxon>
        <taxon>Deinococci</taxon>
        <taxon>Deinococcales</taxon>
        <taxon>Deinococcaceae</taxon>
        <taxon>Deinococcus</taxon>
    </lineage>
</organism>
<evidence type="ECO:0000313" key="2">
    <source>
        <dbReference type="EMBL" id="PNY80362.1"/>
    </source>
</evidence>
<gene>
    <name evidence="2" type="ORF">CVO96_02375</name>
</gene>
<comment type="caution">
    <text evidence="2">The sequence shown here is derived from an EMBL/GenBank/DDBJ whole genome shotgun (WGS) entry which is preliminary data.</text>
</comment>
<evidence type="ECO:0000313" key="3">
    <source>
        <dbReference type="Proteomes" id="UP000236379"/>
    </source>
</evidence>
<feature type="transmembrane region" description="Helical" evidence="1">
    <location>
        <begin position="101"/>
        <end position="124"/>
    </location>
</feature>
<keyword evidence="1" id="KW-0812">Transmembrane</keyword>
<evidence type="ECO:0000256" key="1">
    <source>
        <dbReference type="SAM" id="Phobius"/>
    </source>
</evidence>
<accession>A0A2K3UV08</accession>
<dbReference type="Proteomes" id="UP000236379">
    <property type="component" value="Unassembled WGS sequence"/>
</dbReference>
<sequence>MASFSEGGAIAAVLKKADTDCDSVGIYEYRDGPAATAGLAQWLTLRGLTAREYDRTKETVLWVAKDEEMELIGEWIAPAPQQAGRLEMCFHRLVTEVNTRIPVVLIGWLLAGVGALGGAVGGLYTRLSARRGA</sequence>
<protein>
    <submittedName>
        <fullName evidence="2">Uncharacterized protein</fullName>
    </submittedName>
</protein>
<keyword evidence="3" id="KW-1185">Reference proteome</keyword>
<name>A0A2K3UV08_9DEIO</name>
<dbReference type="AlphaFoldDB" id="A0A2K3UV08"/>
<dbReference type="EMBL" id="PPPD01000001">
    <property type="protein sequence ID" value="PNY80362.1"/>
    <property type="molecule type" value="Genomic_DNA"/>
</dbReference>
<keyword evidence="1" id="KW-1133">Transmembrane helix</keyword>
<keyword evidence="1" id="KW-0472">Membrane</keyword>
<reference evidence="2 3" key="1">
    <citation type="submission" date="2018-01" db="EMBL/GenBank/DDBJ databases">
        <title>Deinococcus koreensis sp. nov., a radiation-resistant bacterium isolated from river water.</title>
        <authorList>
            <person name="Choi A."/>
        </authorList>
    </citation>
    <scope>NUCLEOTIDE SEQUENCE [LARGE SCALE GENOMIC DNA]</scope>
    <source>
        <strain evidence="2 3">SJW1-2</strain>
    </source>
</reference>
<proteinExistence type="predicted"/>